<dbReference type="EMBL" id="PGOL01001823">
    <property type="protein sequence ID" value="PKI53929.1"/>
    <property type="molecule type" value="Genomic_DNA"/>
</dbReference>
<gene>
    <name evidence="3" type="ORF">CRG98_025723</name>
</gene>
<dbReference type="AlphaFoldDB" id="A0A2I0JCG0"/>
<feature type="compositionally biased region" description="Basic and acidic residues" evidence="1">
    <location>
        <begin position="599"/>
        <end position="611"/>
    </location>
</feature>
<keyword evidence="4" id="KW-1185">Reference proteome</keyword>
<protein>
    <submittedName>
        <fullName evidence="3">Uncharacterized protein</fullName>
    </submittedName>
</protein>
<feature type="region of interest" description="Disordered" evidence="1">
    <location>
        <begin position="810"/>
        <end position="835"/>
    </location>
</feature>
<feature type="transmembrane region" description="Helical" evidence="2">
    <location>
        <begin position="30"/>
        <end position="51"/>
    </location>
</feature>
<comment type="caution">
    <text evidence="3">The sequence shown here is derived from an EMBL/GenBank/DDBJ whole genome shotgun (WGS) entry which is preliminary data.</text>
</comment>
<accession>A0A2I0JCG0</accession>
<sequence>MKPLFSLAFLSGGRQGHFFALSCSGVCWALWNFSPFFFVSVFLFVSVFFTLRLSISPFAPSPGSNPYEPLLGLPSNSSLSSCMGPNPHMSASDWAPNLAGQDFDSMNYLGGHEYPPQAVVPEVTQPFSYGQLSDGLRTNVDEVRPYYPQYYYSKVEPEEPSAFTNHPGWDGRYYDKNQVVSGLDCPVHVGETFSDTASREQHELVKLEGGYCPEQGNAADSHSYMNQGTRPLGFGIHAEASNDVNLLERGKLDGPKCQGAADTKFSLPNNSEFTAMTCPTTLDLKYSPLLPAAHPEAPPLDLFLDLRKDTMKHNNIVQKCMRQSGSSPGDENWDAVFPALSTRPPASAPVIEVLSGNHGNGSLSASGHFSGSTVCSVRDTDAAKDSERDILFDVAQSRYGHGRGDGTFGILKDEDFRSEKAFSNDASVHLVRENPRLQVPCTNVYGPNASSFEAFSHFNHSLDSPCWKGVPIGHFGSSFDPSVVPPKHLSGFKEFNDLNPQRHQVSAHNAESASKFSSQRLNEAMLQIDNRSSERKSMFHQEQPCVFNPSATEQNFHDALEIGSPHLRQKDAHFNELTSDCSFELPRNKPNSSENELNPEERKLSGHEGLDTGRNISDDSNNGFSDVSVRCVEHVLSSPPTLEATKHSEWSREELTARVDVSMVVRMMHNLSELLMTCSSSGACNLKEQDCEVLKNVTNNLIIFCLENRHLATTRNSNEPKTTFVPDGVFLGEFPGVHATLVEVKRPELLGEVHDGQGKPLPVLIPPFVGREKNHRAVPNNPDKTSSDFSVLINQSNVIRDDKMIQSGVVEEQQVSGDSGKPDGLNNNSEQHCNVPDRIYESSSDHTSVSVLPNNIRDDKMTQAIKMILEENFHEEDEAEPQVQLFKNLWLEAEAALCSMNYRARYDRLKFEMEKSKAQNEKAPSKNTIAVEELLDSGVSANLGIDKKTADDASKNHENMDISAQKFSLENDVMARFNILKDRDSKSNLESALDGEDLASHKVSYDLNEADEVASGTCESPASPVPTISPVKGSANPADNMDSSIFSRLSILKQREENPSLVVNLEPDLSQHNSGRSLVGREDSMGASVWGRLSILKQREEHSSSSEVEVKKPSEGVNLESSVLSRLNILKQRDDNLSSMGWDCTPPDVNLESVVKKDYFPSIGETTDTKKDFSSGFINYGVPESQRTGGCENPMHAARICDFSSSSDWEHVLKEEV</sequence>
<evidence type="ECO:0000256" key="1">
    <source>
        <dbReference type="SAM" id="MobiDB-lite"/>
    </source>
</evidence>
<feature type="region of interest" description="Disordered" evidence="1">
    <location>
        <begin position="1015"/>
        <end position="1036"/>
    </location>
</feature>
<feature type="region of interest" description="Disordered" evidence="1">
    <location>
        <begin position="581"/>
        <end position="621"/>
    </location>
</feature>
<dbReference type="PANTHER" id="PTHR34361:SF2">
    <property type="entry name" value="OS08G0157800 PROTEIN"/>
    <property type="match status" value="1"/>
</dbReference>
<dbReference type="Proteomes" id="UP000233551">
    <property type="component" value="Unassembled WGS sequence"/>
</dbReference>
<proteinExistence type="predicted"/>
<evidence type="ECO:0000313" key="4">
    <source>
        <dbReference type="Proteomes" id="UP000233551"/>
    </source>
</evidence>
<keyword evidence="2" id="KW-0812">Transmembrane</keyword>
<keyword evidence="2" id="KW-0472">Membrane</keyword>
<name>A0A2I0JCG0_PUNGR</name>
<evidence type="ECO:0000313" key="3">
    <source>
        <dbReference type="EMBL" id="PKI53929.1"/>
    </source>
</evidence>
<evidence type="ECO:0000256" key="2">
    <source>
        <dbReference type="SAM" id="Phobius"/>
    </source>
</evidence>
<dbReference type="STRING" id="22663.A0A2I0JCG0"/>
<organism evidence="3 4">
    <name type="scientific">Punica granatum</name>
    <name type="common">Pomegranate</name>
    <dbReference type="NCBI Taxonomy" id="22663"/>
    <lineage>
        <taxon>Eukaryota</taxon>
        <taxon>Viridiplantae</taxon>
        <taxon>Streptophyta</taxon>
        <taxon>Embryophyta</taxon>
        <taxon>Tracheophyta</taxon>
        <taxon>Spermatophyta</taxon>
        <taxon>Magnoliopsida</taxon>
        <taxon>eudicotyledons</taxon>
        <taxon>Gunneridae</taxon>
        <taxon>Pentapetalae</taxon>
        <taxon>rosids</taxon>
        <taxon>malvids</taxon>
        <taxon>Myrtales</taxon>
        <taxon>Lythraceae</taxon>
        <taxon>Punica</taxon>
    </lineage>
</organism>
<dbReference type="PANTHER" id="PTHR34361">
    <property type="entry name" value="OS08G0157800 PROTEIN"/>
    <property type="match status" value="1"/>
</dbReference>
<keyword evidence="2" id="KW-1133">Transmembrane helix</keyword>
<reference evidence="3 4" key="1">
    <citation type="submission" date="2017-11" db="EMBL/GenBank/DDBJ databases">
        <title>De-novo sequencing of pomegranate (Punica granatum L.) genome.</title>
        <authorList>
            <person name="Akparov Z."/>
            <person name="Amiraslanov A."/>
            <person name="Hajiyeva S."/>
            <person name="Abbasov M."/>
            <person name="Kaur K."/>
            <person name="Hamwieh A."/>
            <person name="Solovyev V."/>
            <person name="Salamov A."/>
            <person name="Braich B."/>
            <person name="Kosarev P."/>
            <person name="Mahmoud A."/>
            <person name="Hajiyev E."/>
            <person name="Babayeva S."/>
            <person name="Izzatullayeva V."/>
            <person name="Mammadov A."/>
            <person name="Mammadov A."/>
            <person name="Sharifova S."/>
            <person name="Ojaghi J."/>
            <person name="Eynullazada K."/>
            <person name="Bayramov B."/>
            <person name="Abdulazimova A."/>
            <person name="Shahmuradov I."/>
        </authorList>
    </citation>
    <scope>NUCLEOTIDE SEQUENCE [LARGE SCALE GENOMIC DNA]</scope>
    <source>
        <strain evidence="4">cv. AG2017</strain>
        <tissue evidence="3">Leaf</tissue>
    </source>
</reference>